<accession>A0A1C6YB68</accession>
<evidence type="ECO:0000313" key="3">
    <source>
        <dbReference type="EMBL" id="SCM20577.1"/>
    </source>
</evidence>
<keyword evidence="2" id="KW-0812">Transmembrane</keyword>
<reference evidence="3 4" key="1">
    <citation type="submission" date="2016-08" db="EMBL/GenBank/DDBJ databases">
        <authorList>
            <consortium name="Pathogen Informatics"/>
        </authorList>
    </citation>
    <scope>NUCLEOTIDE SEQUENCE [LARGE SCALE GENOMIC DNA]</scope>
    <source>
        <strain evidence="3 4">DS</strain>
    </source>
</reference>
<keyword evidence="2" id="KW-1133">Transmembrane helix</keyword>
<dbReference type="AlphaFoldDB" id="A0A1C6YB68"/>
<evidence type="ECO:0000256" key="1">
    <source>
        <dbReference type="SAM" id="MobiDB-lite"/>
    </source>
</evidence>
<feature type="compositionally biased region" description="Polar residues" evidence="1">
    <location>
        <begin position="78"/>
        <end position="105"/>
    </location>
</feature>
<feature type="region of interest" description="Disordered" evidence="1">
    <location>
        <begin position="37"/>
        <end position="107"/>
    </location>
</feature>
<proteinExistence type="predicted"/>
<organism evidence="3 4">
    <name type="scientific">Plasmodium chabaudi adami</name>
    <dbReference type="NCBI Taxonomy" id="5826"/>
    <lineage>
        <taxon>Eukaryota</taxon>
        <taxon>Sar</taxon>
        <taxon>Alveolata</taxon>
        <taxon>Apicomplexa</taxon>
        <taxon>Aconoidasida</taxon>
        <taxon>Haemosporida</taxon>
        <taxon>Plasmodiidae</taxon>
        <taxon>Plasmodium</taxon>
        <taxon>Plasmodium (Vinckeia)</taxon>
    </lineage>
</organism>
<protein>
    <recommendedName>
        <fullName evidence="5">CIR protein</fullName>
    </recommendedName>
</protein>
<evidence type="ECO:0008006" key="5">
    <source>
        <dbReference type="Google" id="ProtNLM"/>
    </source>
</evidence>
<keyword evidence="2" id="KW-0472">Membrane</keyword>
<sequence length="259" mass="29282">MHVSNVKTAYKISNTIFNNFIRNLSIDFKKVEILDNSGDKKLGTKGPGGKLPKSSDSSSSQKNSPQTSLLPNSKEKTNTPQLSQGSSEKGNYNQKNDQGESQKTVSAPVIKPENYVTKVKGDETTGIDDNALKIYKQFGISIIVRLIPITLAIIYKYLSFGSRKKLKKKKNMKQIINLFGVNKTTKTVINPINGKRPMQIIINSSSQKKQAKKFIKSVYREKSPLLNIYKLMQTDPVPFINLFFLLIFFVYKRHRDSIE</sequence>
<evidence type="ECO:0000313" key="4">
    <source>
        <dbReference type="Proteomes" id="UP000507536"/>
    </source>
</evidence>
<feature type="transmembrane region" description="Helical" evidence="2">
    <location>
        <begin position="138"/>
        <end position="158"/>
    </location>
</feature>
<gene>
    <name evidence="3" type="ORF">PCHDS_000183200</name>
</gene>
<dbReference type="EMBL" id="LT608189">
    <property type="protein sequence ID" value="SCM20577.1"/>
    <property type="molecule type" value="Genomic_DNA"/>
</dbReference>
<name>A0A1C6YB68_PLACE</name>
<dbReference type="Proteomes" id="UP000507536">
    <property type="component" value="Chromosome 9"/>
</dbReference>
<feature type="transmembrane region" description="Helical" evidence="2">
    <location>
        <begin position="231"/>
        <end position="251"/>
    </location>
</feature>
<feature type="compositionally biased region" description="Low complexity" evidence="1">
    <location>
        <begin position="50"/>
        <end position="68"/>
    </location>
</feature>
<evidence type="ECO:0000256" key="2">
    <source>
        <dbReference type="SAM" id="Phobius"/>
    </source>
</evidence>